<comment type="similarity">
    <text evidence="1">Belongs to the ABC transporter superfamily.</text>
</comment>
<sequence length="207" mass="22311">MVHTTDAALPVVARLDLPGVTFAGRPVLGPVGFDLRAGETVALTGPSGVGKTTLLRILAGLQPHRGTVERPDRLGMVFQEPTLLPWRSLRDNLTLPLRISADAAEDALTEVGLGGRGDDFPRQLSLGQQRRMALARAFAGDPELLLMDEPFVSLDTKLADEMMTLFEALRARRTVTTLLVTHVMSEAERLATRTLRLSGAPATLDAP</sequence>
<dbReference type="EMBL" id="CYSE01000002">
    <property type="protein sequence ID" value="CUH77326.1"/>
    <property type="molecule type" value="Genomic_DNA"/>
</dbReference>
<proteinExistence type="inferred from homology"/>
<evidence type="ECO:0000256" key="3">
    <source>
        <dbReference type="ARBA" id="ARBA00022741"/>
    </source>
</evidence>
<gene>
    <name evidence="6" type="primary">tauB_2</name>
    <name evidence="6" type="ORF">TRN7648_01414</name>
</gene>
<keyword evidence="7" id="KW-1185">Reference proteome</keyword>
<dbReference type="SUPFAM" id="SSF52540">
    <property type="entry name" value="P-loop containing nucleoside triphosphate hydrolases"/>
    <property type="match status" value="1"/>
</dbReference>
<organism evidence="6 7">
    <name type="scientific">Tropicibacter naphthalenivorans</name>
    <dbReference type="NCBI Taxonomy" id="441103"/>
    <lineage>
        <taxon>Bacteria</taxon>
        <taxon>Pseudomonadati</taxon>
        <taxon>Pseudomonadota</taxon>
        <taxon>Alphaproteobacteria</taxon>
        <taxon>Rhodobacterales</taxon>
        <taxon>Roseobacteraceae</taxon>
        <taxon>Tropicibacter</taxon>
    </lineage>
</organism>
<keyword evidence="3" id="KW-0547">Nucleotide-binding</keyword>
<dbReference type="PROSITE" id="PS00211">
    <property type="entry name" value="ABC_TRANSPORTER_1"/>
    <property type="match status" value="1"/>
</dbReference>
<dbReference type="GO" id="GO:0016887">
    <property type="term" value="F:ATP hydrolysis activity"/>
    <property type="evidence" value="ECO:0007669"/>
    <property type="project" value="InterPro"/>
</dbReference>
<protein>
    <submittedName>
        <fullName evidence="6">Taurine import ATP-binding protein TauB</fullName>
        <ecNumber evidence="6">3.6.3.36</ecNumber>
    </submittedName>
</protein>
<evidence type="ECO:0000313" key="7">
    <source>
        <dbReference type="Proteomes" id="UP000054935"/>
    </source>
</evidence>
<dbReference type="Proteomes" id="UP000054935">
    <property type="component" value="Unassembled WGS sequence"/>
</dbReference>
<dbReference type="PROSITE" id="PS50893">
    <property type="entry name" value="ABC_TRANSPORTER_2"/>
    <property type="match status" value="1"/>
</dbReference>
<dbReference type="AlphaFoldDB" id="A0A0P1G6F4"/>
<dbReference type="Pfam" id="PF00005">
    <property type="entry name" value="ABC_tran"/>
    <property type="match status" value="1"/>
</dbReference>
<evidence type="ECO:0000313" key="6">
    <source>
        <dbReference type="EMBL" id="CUH77326.1"/>
    </source>
</evidence>
<dbReference type="PANTHER" id="PTHR42788:SF19">
    <property type="entry name" value="ALIPHATIC SULFONATES IMPORT ATP-BINDING PROTEIN SSUB 2"/>
    <property type="match status" value="1"/>
</dbReference>
<evidence type="ECO:0000256" key="1">
    <source>
        <dbReference type="ARBA" id="ARBA00005417"/>
    </source>
</evidence>
<dbReference type="InterPro" id="IPR003593">
    <property type="entry name" value="AAA+_ATPase"/>
</dbReference>
<keyword evidence="4 6" id="KW-0067">ATP-binding</keyword>
<dbReference type="GO" id="GO:0005524">
    <property type="term" value="F:ATP binding"/>
    <property type="evidence" value="ECO:0007669"/>
    <property type="project" value="UniProtKB-KW"/>
</dbReference>
<dbReference type="InterPro" id="IPR017871">
    <property type="entry name" value="ABC_transporter-like_CS"/>
</dbReference>
<dbReference type="EC" id="3.6.3.36" evidence="6"/>
<dbReference type="RefSeq" id="WP_234988740.1">
    <property type="nucleotide sequence ID" value="NZ_CYSE01000002.1"/>
</dbReference>
<dbReference type="InterPro" id="IPR003439">
    <property type="entry name" value="ABC_transporter-like_ATP-bd"/>
</dbReference>
<dbReference type="InterPro" id="IPR050166">
    <property type="entry name" value="ABC_transporter_ATP-bind"/>
</dbReference>
<keyword evidence="6" id="KW-0378">Hydrolase</keyword>
<dbReference type="InterPro" id="IPR027417">
    <property type="entry name" value="P-loop_NTPase"/>
</dbReference>
<dbReference type="STRING" id="441103.TRN7648_01414"/>
<evidence type="ECO:0000259" key="5">
    <source>
        <dbReference type="PROSITE" id="PS50893"/>
    </source>
</evidence>
<feature type="domain" description="ABC transporter" evidence="5">
    <location>
        <begin position="12"/>
        <end position="206"/>
    </location>
</feature>
<evidence type="ECO:0000256" key="2">
    <source>
        <dbReference type="ARBA" id="ARBA00022448"/>
    </source>
</evidence>
<accession>A0A0P1G6F4</accession>
<dbReference type="PANTHER" id="PTHR42788">
    <property type="entry name" value="TAURINE IMPORT ATP-BINDING PROTEIN-RELATED"/>
    <property type="match status" value="1"/>
</dbReference>
<evidence type="ECO:0000256" key="4">
    <source>
        <dbReference type="ARBA" id="ARBA00022840"/>
    </source>
</evidence>
<dbReference type="Gene3D" id="3.40.50.300">
    <property type="entry name" value="P-loop containing nucleotide triphosphate hydrolases"/>
    <property type="match status" value="1"/>
</dbReference>
<keyword evidence="2" id="KW-0813">Transport</keyword>
<name>A0A0P1G6F4_9RHOB</name>
<dbReference type="SMART" id="SM00382">
    <property type="entry name" value="AAA"/>
    <property type="match status" value="1"/>
</dbReference>
<reference evidence="6 7" key="1">
    <citation type="submission" date="2015-09" db="EMBL/GenBank/DDBJ databases">
        <authorList>
            <consortium name="Swine Surveillance"/>
        </authorList>
    </citation>
    <scope>NUCLEOTIDE SEQUENCE [LARGE SCALE GENOMIC DNA]</scope>
    <source>
        <strain evidence="6 7">CECT 7648</strain>
    </source>
</reference>